<dbReference type="PANTHER" id="PTHR45339:SF1">
    <property type="entry name" value="HYBRID SIGNAL TRANSDUCTION HISTIDINE KINASE J"/>
    <property type="match status" value="1"/>
</dbReference>
<dbReference type="PROSITE" id="PS50110">
    <property type="entry name" value="RESPONSE_REGULATORY"/>
    <property type="match status" value="1"/>
</dbReference>
<keyword evidence="2" id="KW-1003">Cell membrane</keyword>
<keyword evidence="5" id="KW-0547">Nucleotide-binding</keyword>
<evidence type="ECO:0000256" key="5">
    <source>
        <dbReference type="ARBA" id="ARBA00022741"/>
    </source>
</evidence>
<evidence type="ECO:0000256" key="11">
    <source>
        <dbReference type="PROSITE-ProRule" id="PRU00169"/>
    </source>
</evidence>
<keyword evidence="4" id="KW-0812">Transmembrane</keyword>
<comment type="subcellular location">
    <subcellularLocation>
        <location evidence="1">Cell membrane</location>
        <topology evidence="1">Multi-pass membrane protein</topology>
    </subcellularLocation>
</comment>
<dbReference type="RefSeq" id="WP_130275870.1">
    <property type="nucleotide sequence ID" value="NZ_SGXG01000001.1"/>
</dbReference>
<dbReference type="GO" id="GO:0005524">
    <property type="term" value="F:ATP binding"/>
    <property type="evidence" value="ECO:0007669"/>
    <property type="project" value="UniProtKB-KW"/>
</dbReference>
<evidence type="ECO:0000259" key="13">
    <source>
        <dbReference type="PROSITE" id="PS50894"/>
    </source>
</evidence>
<protein>
    <submittedName>
        <fullName evidence="14">CheY-like chemotaxis protein</fullName>
    </submittedName>
</protein>
<evidence type="ECO:0000256" key="3">
    <source>
        <dbReference type="ARBA" id="ARBA00022553"/>
    </source>
</evidence>
<dbReference type="Gene3D" id="1.20.120.160">
    <property type="entry name" value="HPT domain"/>
    <property type="match status" value="1"/>
</dbReference>
<reference evidence="14 15" key="1">
    <citation type="submission" date="2019-02" db="EMBL/GenBank/DDBJ databases">
        <title>Genomic Encyclopedia of Archaeal and Bacterial Type Strains, Phase II (KMG-II): from individual species to whole genera.</title>
        <authorList>
            <person name="Goeker M."/>
        </authorList>
    </citation>
    <scope>NUCLEOTIDE SEQUENCE [LARGE SCALE GENOMIC DNA]</scope>
    <source>
        <strain evidence="14 15">DSM 21411</strain>
    </source>
</reference>
<evidence type="ECO:0000256" key="1">
    <source>
        <dbReference type="ARBA" id="ARBA00004651"/>
    </source>
</evidence>
<dbReference type="CDD" id="cd17546">
    <property type="entry name" value="REC_hyHK_CKI1_RcsC-like"/>
    <property type="match status" value="1"/>
</dbReference>
<dbReference type="InterPro" id="IPR036641">
    <property type="entry name" value="HPT_dom_sf"/>
</dbReference>
<keyword evidence="7" id="KW-1133">Transmembrane helix</keyword>
<dbReference type="Gene3D" id="3.40.50.2300">
    <property type="match status" value="1"/>
</dbReference>
<evidence type="ECO:0000256" key="2">
    <source>
        <dbReference type="ARBA" id="ARBA00022475"/>
    </source>
</evidence>
<dbReference type="Proteomes" id="UP000292209">
    <property type="component" value="Unassembled WGS sequence"/>
</dbReference>
<feature type="modified residue" description="4-aspartylphosphate" evidence="11">
    <location>
        <position position="53"/>
    </location>
</feature>
<dbReference type="InterPro" id="IPR001789">
    <property type="entry name" value="Sig_transdc_resp-reg_receiver"/>
</dbReference>
<evidence type="ECO:0000313" key="14">
    <source>
        <dbReference type="EMBL" id="RZS97033.1"/>
    </source>
</evidence>
<name>A0A4Q7P9W6_9BACT</name>
<dbReference type="InterPro" id="IPR008207">
    <property type="entry name" value="Sig_transdc_His_kin_Hpt_dom"/>
</dbReference>
<dbReference type="PANTHER" id="PTHR45339">
    <property type="entry name" value="HYBRID SIGNAL TRANSDUCTION HISTIDINE KINASE J"/>
    <property type="match status" value="1"/>
</dbReference>
<dbReference type="SMART" id="SM00448">
    <property type="entry name" value="REC"/>
    <property type="match status" value="1"/>
</dbReference>
<feature type="domain" description="HPt" evidence="13">
    <location>
        <begin position="155"/>
        <end position="253"/>
    </location>
</feature>
<dbReference type="EMBL" id="SGXG01000001">
    <property type="protein sequence ID" value="RZS97033.1"/>
    <property type="molecule type" value="Genomic_DNA"/>
</dbReference>
<proteinExistence type="predicted"/>
<accession>A0A4Q7P9W6</accession>
<evidence type="ECO:0000256" key="7">
    <source>
        <dbReference type="ARBA" id="ARBA00022989"/>
    </source>
</evidence>
<sequence length="253" mass="29218">MKNKKVLMADDNALNRRVFQNIISQVYQYDIAENGKEVIQKLKNDHFDVILLDIQMPQLDGINTLKAIKENQLSNAPIVAVSAFAETKDREYFLSAGFDDFISKPIKPKQLLETINYLIKKSDSSENNNQNIGTNLEDTAVLDHNVLVKLLKFNSIENIKLVYDDFILETEKLLEEMEYLFKYGDYQEIGEKLHIIKGNSGTLGAMQLFAFSQAFERNIKSGNFNNSLKDYIYLKTLFETFKEHYQSSEYLNP</sequence>
<dbReference type="GO" id="GO:0004672">
    <property type="term" value="F:protein kinase activity"/>
    <property type="evidence" value="ECO:0007669"/>
    <property type="project" value="UniProtKB-ARBA"/>
</dbReference>
<keyword evidence="9" id="KW-0472">Membrane</keyword>
<comment type="caution">
    <text evidence="14">The sequence shown here is derived from an EMBL/GenBank/DDBJ whole genome shotgun (WGS) entry which is preliminary data.</text>
</comment>
<dbReference type="SUPFAM" id="SSF52172">
    <property type="entry name" value="CheY-like"/>
    <property type="match status" value="1"/>
</dbReference>
<evidence type="ECO:0000256" key="9">
    <source>
        <dbReference type="ARBA" id="ARBA00023136"/>
    </source>
</evidence>
<keyword evidence="15" id="KW-1185">Reference proteome</keyword>
<evidence type="ECO:0000259" key="12">
    <source>
        <dbReference type="PROSITE" id="PS50110"/>
    </source>
</evidence>
<dbReference type="OrthoDB" id="9796457at2"/>
<dbReference type="SUPFAM" id="SSF47226">
    <property type="entry name" value="Histidine-containing phosphotransfer domain, HPT domain"/>
    <property type="match status" value="1"/>
</dbReference>
<keyword evidence="3 11" id="KW-0597">Phosphoprotein</keyword>
<gene>
    <name evidence="14" type="ORF">BC751_2630</name>
</gene>
<feature type="modified residue" description="Phosphohistidine" evidence="10">
    <location>
        <position position="194"/>
    </location>
</feature>
<dbReference type="PROSITE" id="PS50894">
    <property type="entry name" value="HPT"/>
    <property type="match status" value="1"/>
</dbReference>
<feature type="domain" description="Response regulatory" evidence="12">
    <location>
        <begin position="5"/>
        <end position="119"/>
    </location>
</feature>
<dbReference type="InterPro" id="IPR011006">
    <property type="entry name" value="CheY-like_superfamily"/>
</dbReference>
<dbReference type="GO" id="GO:0000160">
    <property type="term" value="P:phosphorelay signal transduction system"/>
    <property type="evidence" value="ECO:0007669"/>
    <property type="project" value="UniProtKB-KW"/>
</dbReference>
<keyword evidence="6" id="KW-0067">ATP-binding</keyword>
<keyword evidence="8" id="KW-0902">Two-component regulatory system</keyword>
<dbReference type="Pfam" id="PF00072">
    <property type="entry name" value="Response_reg"/>
    <property type="match status" value="1"/>
</dbReference>
<evidence type="ECO:0000313" key="15">
    <source>
        <dbReference type="Proteomes" id="UP000292209"/>
    </source>
</evidence>
<dbReference type="Pfam" id="PF01627">
    <property type="entry name" value="Hpt"/>
    <property type="match status" value="1"/>
</dbReference>
<dbReference type="AlphaFoldDB" id="A0A4Q7P9W6"/>
<evidence type="ECO:0000256" key="8">
    <source>
        <dbReference type="ARBA" id="ARBA00023012"/>
    </source>
</evidence>
<evidence type="ECO:0000256" key="10">
    <source>
        <dbReference type="PROSITE-ProRule" id="PRU00110"/>
    </source>
</evidence>
<evidence type="ECO:0000256" key="6">
    <source>
        <dbReference type="ARBA" id="ARBA00022840"/>
    </source>
</evidence>
<dbReference type="GO" id="GO:0005886">
    <property type="term" value="C:plasma membrane"/>
    <property type="evidence" value="ECO:0007669"/>
    <property type="project" value="UniProtKB-SubCell"/>
</dbReference>
<organism evidence="14 15">
    <name type="scientific">Cecembia calidifontis</name>
    <dbReference type="NCBI Taxonomy" id="1187080"/>
    <lineage>
        <taxon>Bacteria</taxon>
        <taxon>Pseudomonadati</taxon>
        <taxon>Bacteroidota</taxon>
        <taxon>Cytophagia</taxon>
        <taxon>Cytophagales</taxon>
        <taxon>Cyclobacteriaceae</taxon>
        <taxon>Cecembia</taxon>
    </lineage>
</organism>
<evidence type="ECO:0000256" key="4">
    <source>
        <dbReference type="ARBA" id="ARBA00022692"/>
    </source>
</evidence>